<dbReference type="Proteomes" id="UP000249799">
    <property type="component" value="Chromosome"/>
</dbReference>
<dbReference type="RefSeq" id="WP_111333107.1">
    <property type="nucleotide sequence ID" value="NZ_CP030032.1"/>
</dbReference>
<dbReference type="KEGG" id="bsed:DN745_06355"/>
<organism evidence="1 2">
    <name type="scientific">Bradymonas sediminis</name>
    <dbReference type="NCBI Taxonomy" id="1548548"/>
    <lineage>
        <taxon>Bacteria</taxon>
        <taxon>Deltaproteobacteria</taxon>
        <taxon>Bradymonadales</taxon>
        <taxon>Bradymonadaceae</taxon>
        <taxon>Bradymonas</taxon>
    </lineage>
</organism>
<reference evidence="1 2" key="1">
    <citation type="submission" date="2018-06" db="EMBL/GenBank/DDBJ databases">
        <title>Lujinxingia sediminis gen. nov. sp. nov., a new facultative anaerobic member of the class Deltaproteobacteria, and proposal of Lujinxingaceae fam. nov.</title>
        <authorList>
            <person name="Guo L.-Y."/>
            <person name="Li C.-M."/>
            <person name="Wang S."/>
            <person name="Du Z.-J."/>
        </authorList>
    </citation>
    <scope>NUCLEOTIDE SEQUENCE [LARGE SCALE GENOMIC DNA]</scope>
    <source>
        <strain evidence="1 2">FA350</strain>
    </source>
</reference>
<proteinExistence type="predicted"/>
<dbReference type="OrthoDB" id="5381711at2"/>
<dbReference type="EMBL" id="CP030032">
    <property type="protein sequence ID" value="AWV88983.1"/>
    <property type="molecule type" value="Genomic_DNA"/>
</dbReference>
<evidence type="ECO:0000313" key="2">
    <source>
        <dbReference type="Proteomes" id="UP000249799"/>
    </source>
</evidence>
<accession>A0A2Z4FJ82</accession>
<sequence>MTDQPTDRPGATPGHDASNADVDALQQAFQASLRTISNLPELDMRVAALGATLEARPPREVAWWIDQLMRGALWGKNAEVDAMMACSRWLIRERVDDHYNLIKSVFECAYHDERRAILAILRDPPPHQKLIKGRQLAAPDLKLGREVTLGERRSLARGNNRNIIEKLLRDPNRLVVEQLLQNRNLREADVIYIASSRPNVPEVLREIALHKDWYLRQSVRHTLVMNPYASTGLALKLLPTLSIEKLRQVRNASHLHPLVLETAALLVELREQRTAPWGI</sequence>
<name>A0A2Z4FJ82_9DELT</name>
<protein>
    <submittedName>
        <fullName evidence="1">Uncharacterized protein</fullName>
    </submittedName>
</protein>
<evidence type="ECO:0000313" key="1">
    <source>
        <dbReference type="EMBL" id="AWV88983.1"/>
    </source>
</evidence>
<keyword evidence="2" id="KW-1185">Reference proteome</keyword>
<dbReference type="AlphaFoldDB" id="A0A2Z4FJ82"/>
<gene>
    <name evidence="1" type="ORF">DN745_06355</name>
</gene>